<dbReference type="InterPro" id="IPR032710">
    <property type="entry name" value="NTF2-like_dom_sf"/>
</dbReference>
<dbReference type="Proteomes" id="UP000269721">
    <property type="component" value="Unassembled WGS sequence"/>
</dbReference>
<gene>
    <name evidence="2" type="ORF">BDK51DRAFT_43758</name>
</gene>
<dbReference type="OrthoDB" id="2122800at2759"/>
<protein>
    <submittedName>
        <fullName evidence="2">Uncharacterized protein</fullName>
    </submittedName>
</protein>
<name>A0A4P9VY47_9FUNG</name>
<feature type="compositionally biased region" description="Low complexity" evidence="1">
    <location>
        <begin position="416"/>
        <end position="438"/>
    </location>
</feature>
<feature type="compositionally biased region" description="Basic residues" evidence="1">
    <location>
        <begin position="358"/>
        <end position="369"/>
    </location>
</feature>
<feature type="compositionally biased region" description="Acidic residues" evidence="1">
    <location>
        <begin position="48"/>
        <end position="66"/>
    </location>
</feature>
<dbReference type="SUPFAM" id="SSF54427">
    <property type="entry name" value="NTF2-like"/>
    <property type="match status" value="1"/>
</dbReference>
<reference evidence="3" key="1">
    <citation type="journal article" date="2018" name="Nat. Microbiol.">
        <title>Leveraging single-cell genomics to expand the fungal tree of life.</title>
        <authorList>
            <person name="Ahrendt S.R."/>
            <person name="Quandt C.A."/>
            <person name="Ciobanu D."/>
            <person name="Clum A."/>
            <person name="Salamov A."/>
            <person name="Andreopoulos B."/>
            <person name="Cheng J.F."/>
            <person name="Woyke T."/>
            <person name="Pelin A."/>
            <person name="Henrissat B."/>
            <person name="Reynolds N.K."/>
            <person name="Benny G.L."/>
            <person name="Smith M.E."/>
            <person name="James T.Y."/>
            <person name="Grigoriev I.V."/>
        </authorList>
    </citation>
    <scope>NUCLEOTIDE SEQUENCE [LARGE SCALE GENOMIC DNA]</scope>
</reference>
<accession>A0A4P9VY47</accession>
<sequence length="455" mass="50328">MQRVAYSLFFPFSSSEPQTPPPPAQLPQQQTTPRIALAAIHSWTRPDEDGEEQDELNDDDDDADADTADDAAQTLKKRRRPRVRSFLKDIVRDSENVTPPPPAVSPGRLYRPRAETPPSKCFPAPSLNPLLFLLSFLISRPISLRIPLHDPPVAYFPADIPATQPENAGSLTLRIQGRCTTPKITETLQDLYSPDAASQYAALLHAYHPDAVFQNPLVLASGVDNMIQIARVLPACCDDVRVEIIEVVEGSDRRGSHSHTIFVEVKTTLHFKHFLIWRPTQWIFGDTFTYRATHKLTTNDSRRVIQHEEMVSLRDALARLPVLGYVYDASRPVLATLVLSTLGKWVLVWFEGSGSSKRSARRGHGRKSATPREAPVAAESTAVPAPTPAPPSPHPSPSTRRRPSTASLPPRPTPPVSTLTDRSPPRSTTSSSSLSSQKSPPPPVVVVERKRGWLW</sequence>
<evidence type="ECO:0000256" key="1">
    <source>
        <dbReference type="SAM" id="MobiDB-lite"/>
    </source>
</evidence>
<dbReference type="Gene3D" id="3.10.450.50">
    <property type="match status" value="1"/>
</dbReference>
<feature type="region of interest" description="Disordered" evidence="1">
    <location>
        <begin position="1"/>
        <end position="66"/>
    </location>
</feature>
<organism evidence="2 3">
    <name type="scientific">Blyttiomyces helicus</name>
    <dbReference type="NCBI Taxonomy" id="388810"/>
    <lineage>
        <taxon>Eukaryota</taxon>
        <taxon>Fungi</taxon>
        <taxon>Fungi incertae sedis</taxon>
        <taxon>Chytridiomycota</taxon>
        <taxon>Chytridiomycota incertae sedis</taxon>
        <taxon>Chytridiomycetes</taxon>
        <taxon>Chytridiomycetes incertae sedis</taxon>
        <taxon>Blyttiomyces</taxon>
    </lineage>
</organism>
<proteinExistence type="predicted"/>
<dbReference type="AlphaFoldDB" id="A0A4P9VY47"/>
<evidence type="ECO:0000313" key="2">
    <source>
        <dbReference type="EMBL" id="RKO84679.1"/>
    </source>
</evidence>
<feature type="compositionally biased region" description="Low complexity" evidence="1">
    <location>
        <begin position="374"/>
        <end position="384"/>
    </location>
</feature>
<keyword evidence="3" id="KW-1185">Reference proteome</keyword>
<dbReference type="EMBL" id="KZ999852">
    <property type="protein sequence ID" value="RKO84679.1"/>
    <property type="molecule type" value="Genomic_DNA"/>
</dbReference>
<feature type="compositionally biased region" description="Pro residues" evidence="1">
    <location>
        <begin position="385"/>
        <end position="396"/>
    </location>
</feature>
<feature type="region of interest" description="Disordered" evidence="1">
    <location>
        <begin position="355"/>
        <end position="455"/>
    </location>
</feature>
<evidence type="ECO:0000313" key="3">
    <source>
        <dbReference type="Proteomes" id="UP000269721"/>
    </source>
</evidence>